<sequence>MINTQMMKKNNPHSELIGLTKKELILRFGDEFNFYPDDLWIYLINKNFLGKKTFLVVLFKDNMVINVNITKTYGKFKKTGL</sequence>
<proteinExistence type="predicted"/>
<dbReference type="PATRIC" id="fig|558151.6.peg.1586"/>
<evidence type="ECO:0000313" key="1">
    <source>
        <dbReference type="EMBL" id="KMQ65714.1"/>
    </source>
</evidence>
<protein>
    <recommendedName>
        <fullName evidence="3">Lipoprotein SmpA/OmlA domain-containing protein</fullName>
    </recommendedName>
</protein>
<dbReference type="EMBL" id="LFND01000002">
    <property type="protein sequence ID" value="KMQ65714.1"/>
    <property type="molecule type" value="Genomic_DNA"/>
</dbReference>
<evidence type="ECO:0000313" key="2">
    <source>
        <dbReference type="Proteomes" id="UP000036261"/>
    </source>
</evidence>
<dbReference type="AlphaFoldDB" id="A0A0J7II95"/>
<dbReference type="RefSeq" id="WP_048506017.1">
    <property type="nucleotide sequence ID" value="NZ_LFND01000002.1"/>
</dbReference>
<reference evidence="1 2" key="1">
    <citation type="journal article" date="2013" name="Int. J. Syst. Evol. Microbiol.">
        <title>Chryseobacterium angstadtii sp. nov., isolated from a newt tank.</title>
        <authorList>
            <person name="Kirk K.E."/>
            <person name="Hoffman J.A."/>
            <person name="Smith K.A."/>
            <person name="Strahan B.L."/>
            <person name="Failor K.C."/>
            <person name="Krebs J.E."/>
            <person name="Gale A.N."/>
            <person name="Do T.D."/>
            <person name="Sontag T.C."/>
            <person name="Batties A.M."/>
            <person name="Mistiszyn K."/>
            <person name="Newman J.D."/>
        </authorList>
    </citation>
    <scope>NUCLEOTIDE SEQUENCE [LARGE SCALE GENOMIC DNA]</scope>
    <source>
        <strain evidence="1 2">KM</strain>
    </source>
</reference>
<accession>A0A0J7II95</accession>
<dbReference type="Proteomes" id="UP000036261">
    <property type="component" value="Unassembled WGS sequence"/>
</dbReference>
<keyword evidence="2" id="KW-1185">Reference proteome</keyword>
<dbReference type="STRING" id="558151.ACM46_07555"/>
<evidence type="ECO:0008006" key="3">
    <source>
        <dbReference type="Google" id="ProtNLM"/>
    </source>
</evidence>
<name>A0A0J7II95_9FLAO</name>
<comment type="caution">
    <text evidence="1">The sequence shown here is derived from an EMBL/GenBank/DDBJ whole genome shotgun (WGS) entry which is preliminary data.</text>
</comment>
<dbReference type="OrthoDB" id="1263809at2"/>
<organism evidence="1 2">
    <name type="scientific">Chryseobacterium angstadtii</name>
    <dbReference type="NCBI Taxonomy" id="558151"/>
    <lineage>
        <taxon>Bacteria</taxon>
        <taxon>Pseudomonadati</taxon>
        <taxon>Bacteroidota</taxon>
        <taxon>Flavobacteriia</taxon>
        <taxon>Flavobacteriales</taxon>
        <taxon>Weeksellaceae</taxon>
        <taxon>Chryseobacterium group</taxon>
        <taxon>Chryseobacterium</taxon>
    </lineage>
</organism>
<gene>
    <name evidence="1" type="ORF">ACM46_07555</name>
</gene>